<accession>A0A948W552</accession>
<evidence type="ECO:0000256" key="3">
    <source>
        <dbReference type="PROSITE-ProRule" id="PRU00339"/>
    </source>
</evidence>
<evidence type="ECO:0000313" key="5">
    <source>
        <dbReference type="Proteomes" id="UP000777784"/>
    </source>
</evidence>
<dbReference type="PROSITE" id="PS50005">
    <property type="entry name" value="TPR"/>
    <property type="match status" value="3"/>
</dbReference>
<protein>
    <submittedName>
        <fullName evidence="4">Tetratricopeptide repeat protein</fullName>
    </submittedName>
</protein>
<keyword evidence="2 3" id="KW-0802">TPR repeat</keyword>
<feature type="repeat" description="TPR" evidence="3">
    <location>
        <begin position="156"/>
        <end position="189"/>
    </location>
</feature>
<dbReference type="InterPro" id="IPR051685">
    <property type="entry name" value="Ycf3/AcsC/BcsC/TPR_MFPF"/>
</dbReference>
<evidence type="ECO:0000256" key="1">
    <source>
        <dbReference type="ARBA" id="ARBA00022737"/>
    </source>
</evidence>
<dbReference type="InterPro" id="IPR019734">
    <property type="entry name" value="TPR_rpt"/>
</dbReference>
<dbReference type="SUPFAM" id="SSF48452">
    <property type="entry name" value="TPR-like"/>
    <property type="match status" value="1"/>
</dbReference>
<sequence>MKRSQRFRWVQVLGSAVLLIVLIQWGVAAQQENRPPVKAEPPEFHDSTPPMTVIEPRPSVLDASYLPPPQTEEHKSAWEAMRSDTVGVQKFYELGNVYYDEGQRDLARYAFEEAIRRDPDHLPSRVNLGVVLNETGKAEEAILHLEYAVAHAPDDVMALCNLGLAYYSLENFAKAVDLYTKALSIDPESQLAHYNLGVAFADAGIYEEAIREWRQVAQIDPKSDAARQAQDNIRVLRNVMKRGD</sequence>
<dbReference type="InterPro" id="IPR011990">
    <property type="entry name" value="TPR-like_helical_dom_sf"/>
</dbReference>
<gene>
    <name evidence="4" type="ORF">KJ970_01980</name>
</gene>
<dbReference type="Pfam" id="PF00515">
    <property type="entry name" value="TPR_1"/>
    <property type="match status" value="1"/>
</dbReference>
<dbReference type="InterPro" id="IPR013105">
    <property type="entry name" value="TPR_2"/>
</dbReference>
<dbReference type="Gene3D" id="1.25.40.10">
    <property type="entry name" value="Tetratricopeptide repeat domain"/>
    <property type="match status" value="2"/>
</dbReference>
<reference evidence="4" key="1">
    <citation type="submission" date="2021-05" db="EMBL/GenBank/DDBJ databases">
        <title>Energy efficiency and biological interactions define the core microbiome of deep oligotrophic groundwater.</title>
        <authorList>
            <person name="Mehrshad M."/>
            <person name="Lopez-Fernandez M."/>
            <person name="Bell E."/>
            <person name="Bernier-Latmani R."/>
            <person name="Bertilsson S."/>
            <person name="Dopson M."/>
        </authorList>
    </citation>
    <scope>NUCLEOTIDE SEQUENCE</scope>
    <source>
        <strain evidence="4">Modern_marine.mb.64</strain>
    </source>
</reference>
<feature type="repeat" description="TPR" evidence="3">
    <location>
        <begin position="88"/>
        <end position="121"/>
    </location>
</feature>
<dbReference type="SMART" id="SM00028">
    <property type="entry name" value="TPR"/>
    <property type="match status" value="4"/>
</dbReference>
<dbReference type="Pfam" id="PF07719">
    <property type="entry name" value="TPR_2"/>
    <property type="match status" value="1"/>
</dbReference>
<proteinExistence type="predicted"/>
<dbReference type="EMBL" id="JAHJDP010000012">
    <property type="protein sequence ID" value="MBU2689665.1"/>
    <property type="molecule type" value="Genomic_DNA"/>
</dbReference>
<dbReference type="PANTHER" id="PTHR44943">
    <property type="entry name" value="CELLULOSE SYNTHASE OPERON PROTEIN C"/>
    <property type="match status" value="1"/>
</dbReference>
<dbReference type="Pfam" id="PF13432">
    <property type="entry name" value="TPR_16"/>
    <property type="match status" value="1"/>
</dbReference>
<evidence type="ECO:0000256" key="2">
    <source>
        <dbReference type="ARBA" id="ARBA00022803"/>
    </source>
</evidence>
<name>A0A948W552_UNCEI</name>
<feature type="repeat" description="TPR" evidence="3">
    <location>
        <begin position="190"/>
        <end position="223"/>
    </location>
</feature>
<dbReference type="Proteomes" id="UP000777784">
    <property type="component" value="Unassembled WGS sequence"/>
</dbReference>
<dbReference type="AlphaFoldDB" id="A0A948W552"/>
<comment type="caution">
    <text evidence="4">The sequence shown here is derived from an EMBL/GenBank/DDBJ whole genome shotgun (WGS) entry which is preliminary data.</text>
</comment>
<keyword evidence="1" id="KW-0677">Repeat</keyword>
<dbReference type="PANTHER" id="PTHR44943:SF8">
    <property type="entry name" value="TPR REPEAT-CONTAINING PROTEIN MJ0263"/>
    <property type="match status" value="1"/>
</dbReference>
<dbReference type="PROSITE" id="PS50293">
    <property type="entry name" value="TPR_REGION"/>
    <property type="match status" value="1"/>
</dbReference>
<organism evidence="4 5">
    <name type="scientific">Eiseniibacteriota bacterium</name>
    <dbReference type="NCBI Taxonomy" id="2212470"/>
    <lineage>
        <taxon>Bacteria</taxon>
        <taxon>Candidatus Eiseniibacteriota</taxon>
    </lineage>
</organism>
<evidence type="ECO:0000313" key="4">
    <source>
        <dbReference type="EMBL" id="MBU2689665.1"/>
    </source>
</evidence>